<comment type="caution">
    <text evidence="2">The sequence shown here is derived from an EMBL/GenBank/DDBJ whole genome shotgun (WGS) entry which is preliminary data.</text>
</comment>
<proteinExistence type="predicted"/>
<evidence type="ECO:0000313" key="2">
    <source>
        <dbReference type="EMBL" id="KAK7853669.1"/>
    </source>
</evidence>
<keyword evidence="1" id="KW-0812">Transmembrane</keyword>
<organism evidence="2 3">
    <name type="scientific">Quercus suber</name>
    <name type="common">Cork oak</name>
    <dbReference type="NCBI Taxonomy" id="58331"/>
    <lineage>
        <taxon>Eukaryota</taxon>
        <taxon>Viridiplantae</taxon>
        <taxon>Streptophyta</taxon>
        <taxon>Embryophyta</taxon>
        <taxon>Tracheophyta</taxon>
        <taxon>Spermatophyta</taxon>
        <taxon>Magnoliopsida</taxon>
        <taxon>eudicotyledons</taxon>
        <taxon>Gunneridae</taxon>
        <taxon>Pentapetalae</taxon>
        <taxon>rosids</taxon>
        <taxon>fabids</taxon>
        <taxon>Fagales</taxon>
        <taxon>Fagaceae</taxon>
        <taxon>Quercus</taxon>
    </lineage>
</organism>
<evidence type="ECO:0000256" key="1">
    <source>
        <dbReference type="SAM" id="Phobius"/>
    </source>
</evidence>
<evidence type="ECO:0000313" key="3">
    <source>
        <dbReference type="Proteomes" id="UP000237347"/>
    </source>
</evidence>
<dbReference type="EMBL" id="PKMF04000063">
    <property type="protein sequence ID" value="KAK7853669.1"/>
    <property type="molecule type" value="Genomic_DNA"/>
</dbReference>
<gene>
    <name evidence="2" type="ORF">CFP56_035169</name>
</gene>
<protein>
    <submittedName>
        <fullName evidence="2">Uncharacterized protein</fullName>
    </submittedName>
</protein>
<dbReference type="AlphaFoldDB" id="A0AAW0LSC2"/>
<sequence>MLRKFGYCYLQSEFFSLNATTIENTNHKVYIKVQNVPSAVPPQRPTNHGKNKHSLGIIMGSSLGSLLVLFLIGIFEDAEEDEEYHLDHVP</sequence>
<keyword evidence="3" id="KW-1185">Reference proteome</keyword>
<keyword evidence="1" id="KW-1133">Transmembrane helix</keyword>
<feature type="transmembrane region" description="Helical" evidence="1">
    <location>
        <begin position="54"/>
        <end position="75"/>
    </location>
</feature>
<name>A0AAW0LSC2_QUESU</name>
<accession>A0AAW0LSC2</accession>
<dbReference type="Proteomes" id="UP000237347">
    <property type="component" value="Unassembled WGS sequence"/>
</dbReference>
<keyword evidence="1" id="KW-0472">Membrane</keyword>
<reference evidence="2 3" key="1">
    <citation type="journal article" date="2018" name="Sci. Data">
        <title>The draft genome sequence of cork oak.</title>
        <authorList>
            <person name="Ramos A.M."/>
            <person name="Usie A."/>
            <person name="Barbosa P."/>
            <person name="Barros P.M."/>
            <person name="Capote T."/>
            <person name="Chaves I."/>
            <person name="Simoes F."/>
            <person name="Abreu I."/>
            <person name="Carrasquinho I."/>
            <person name="Faro C."/>
            <person name="Guimaraes J.B."/>
            <person name="Mendonca D."/>
            <person name="Nobrega F."/>
            <person name="Rodrigues L."/>
            <person name="Saibo N.J.M."/>
            <person name="Varela M.C."/>
            <person name="Egas C."/>
            <person name="Matos J."/>
            <person name="Miguel C.M."/>
            <person name="Oliveira M.M."/>
            <person name="Ricardo C.P."/>
            <person name="Goncalves S."/>
        </authorList>
    </citation>
    <scope>NUCLEOTIDE SEQUENCE [LARGE SCALE GENOMIC DNA]</scope>
    <source>
        <strain evidence="3">cv. HL8</strain>
    </source>
</reference>